<evidence type="ECO:0000256" key="2">
    <source>
        <dbReference type="ARBA" id="ARBA00022741"/>
    </source>
</evidence>
<dbReference type="InterPro" id="IPR039430">
    <property type="entry name" value="Thymidylate_kin-like_dom"/>
</dbReference>
<evidence type="ECO:0000259" key="4">
    <source>
        <dbReference type="Pfam" id="PF02223"/>
    </source>
</evidence>
<keyword evidence="6" id="KW-1185">Reference proteome</keyword>
<accession>A0A5R8KHG2</accession>
<dbReference type="Pfam" id="PF02223">
    <property type="entry name" value="Thymidylate_kin"/>
    <property type="match status" value="1"/>
</dbReference>
<dbReference type="SUPFAM" id="SSF52540">
    <property type="entry name" value="P-loop containing nucleoside triphosphate hydrolases"/>
    <property type="match status" value="1"/>
</dbReference>
<evidence type="ECO:0000256" key="3">
    <source>
        <dbReference type="ARBA" id="ARBA00022840"/>
    </source>
</evidence>
<keyword evidence="3" id="KW-0067">ATP-binding</keyword>
<dbReference type="GO" id="GO:0006227">
    <property type="term" value="P:dUDP biosynthetic process"/>
    <property type="evidence" value="ECO:0007669"/>
    <property type="project" value="TreeGrafter"/>
</dbReference>
<dbReference type="GO" id="GO:0006233">
    <property type="term" value="P:dTDP biosynthetic process"/>
    <property type="evidence" value="ECO:0007669"/>
    <property type="project" value="TreeGrafter"/>
</dbReference>
<reference evidence="5 6" key="1">
    <citation type="submission" date="2019-05" db="EMBL/GenBank/DDBJ databases">
        <title>Verrucobacter flavum gen. nov., sp. nov. a new member of the family Verrucomicrobiaceae.</title>
        <authorList>
            <person name="Szuroczki S."/>
            <person name="Abbaszade G."/>
            <person name="Szabo A."/>
            <person name="Felfoldi T."/>
            <person name="Schumann P."/>
            <person name="Boka K."/>
            <person name="Keki Z."/>
            <person name="Toumi M."/>
            <person name="Toth E."/>
        </authorList>
    </citation>
    <scope>NUCLEOTIDE SEQUENCE [LARGE SCALE GENOMIC DNA]</scope>
    <source>
        <strain evidence="5 6">MG-N-17</strain>
    </source>
</reference>
<sequence>MLHCTTRSGKEETRPGIHQHAPQVCSRKLFGGCTMTLTTKGQLFVFEGVDAAGKSSISARFVDWLRSQGKTAEPFSFPGNFPGTIGDLVYRIHHDRAAFGLDPLTESSLQTLHIAAHLDAIEARIIPSLEAGKTVILDRYWWSTRVYGVVGGARAEVLDKLIEAEQIAWGDWLPTALFCIGRSTPLRDEPLDRWSRWKDGYDAMIRKESGRYPIHSIQNESSIEECLSEITSCCPI</sequence>
<dbReference type="AlphaFoldDB" id="A0A5R8KHG2"/>
<dbReference type="GO" id="GO:0004798">
    <property type="term" value="F:dTMP kinase activity"/>
    <property type="evidence" value="ECO:0007669"/>
    <property type="project" value="TreeGrafter"/>
</dbReference>
<name>A0A5R8KHG2_9BACT</name>
<dbReference type="Proteomes" id="UP000306196">
    <property type="component" value="Unassembled WGS sequence"/>
</dbReference>
<evidence type="ECO:0000313" key="6">
    <source>
        <dbReference type="Proteomes" id="UP000306196"/>
    </source>
</evidence>
<dbReference type="GO" id="GO:0005737">
    <property type="term" value="C:cytoplasm"/>
    <property type="evidence" value="ECO:0007669"/>
    <property type="project" value="TreeGrafter"/>
</dbReference>
<dbReference type="InterPro" id="IPR027417">
    <property type="entry name" value="P-loop_NTPase"/>
</dbReference>
<proteinExistence type="inferred from homology"/>
<dbReference type="PANTHER" id="PTHR10344:SF4">
    <property type="entry name" value="UMP-CMP KINASE 2, MITOCHONDRIAL"/>
    <property type="match status" value="1"/>
</dbReference>
<dbReference type="EMBL" id="VAUV01000004">
    <property type="protein sequence ID" value="TLD71681.1"/>
    <property type="molecule type" value="Genomic_DNA"/>
</dbReference>
<dbReference type="PANTHER" id="PTHR10344">
    <property type="entry name" value="THYMIDYLATE KINASE"/>
    <property type="match status" value="1"/>
</dbReference>
<evidence type="ECO:0000313" key="5">
    <source>
        <dbReference type="EMBL" id="TLD71681.1"/>
    </source>
</evidence>
<keyword evidence="2" id="KW-0547">Nucleotide-binding</keyword>
<comment type="caution">
    <text evidence="5">The sequence shown here is derived from an EMBL/GenBank/DDBJ whole genome shotgun (WGS) entry which is preliminary data.</text>
</comment>
<comment type="similarity">
    <text evidence="1">Belongs to the thymidylate kinase family.</text>
</comment>
<dbReference type="OrthoDB" id="9774907at2"/>
<organism evidence="5 6">
    <name type="scientific">Phragmitibacter flavus</name>
    <dbReference type="NCBI Taxonomy" id="2576071"/>
    <lineage>
        <taxon>Bacteria</taxon>
        <taxon>Pseudomonadati</taxon>
        <taxon>Verrucomicrobiota</taxon>
        <taxon>Verrucomicrobiia</taxon>
        <taxon>Verrucomicrobiales</taxon>
        <taxon>Verrucomicrobiaceae</taxon>
        <taxon>Phragmitibacter</taxon>
    </lineage>
</organism>
<gene>
    <name evidence="5" type="ORF">FEM03_05955</name>
</gene>
<dbReference type="GO" id="GO:0006235">
    <property type="term" value="P:dTTP biosynthetic process"/>
    <property type="evidence" value="ECO:0007669"/>
    <property type="project" value="TreeGrafter"/>
</dbReference>
<protein>
    <recommendedName>
        <fullName evidence="4">Thymidylate kinase-like domain-containing protein</fullName>
    </recommendedName>
</protein>
<feature type="domain" description="Thymidylate kinase-like" evidence="4">
    <location>
        <begin position="46"/>
        <end position="150"/>
    </location>
</feature>
<dbReference type="Gene3D" id="3.40.50.300">
    <property type="entry name" value="P-loop containing nucleotide triphosphate hydrolases"/>
    <property type="match status" value="1"/>
</dbReference>
<dbReference type="GO" id="GO:0005524">
    <property type="term" value="F:ATP binding"/>
    <property type="evidence" value="ECO:0007669"/>
    <property type="project" value="UniProtKB-KW"/>
</dbReference>
<evidence type="ECO:0000256" key="1">
    <source>
        <dbReference type="ARBA" id="ARBA00009776"/>
    </source>
</evidence>